<dbReference type="GO" id="GO:0003697">
    <property type="term" value="F:single-stranded DNA binding"/>
    <property type="evidence" value="ECO:0007669"/>
    <property type="project" value="InterPro"/>
</dbReference>
<dbReference type="PROSITE" id="PS50935">
    <property type="entry name" value="SSB"/>
    <property type="match status" value="1"/>
</dbReference>
<dbReference type="SUPFAM" id="SSF50249">
    <property type="entry name" value="Nucleic acid-binding proteins"/>
    <property type="match status" value="1"/>
</dbReference>
<dbReference type="Pfam" id="PF22657">
    <property type="entry name" value="SSB_1"/>
    <property type="match status" value="1"/>
</dbReference>
<accession>A0A6N0HV75</accession>
<evidence type="ECO:0000256" key="4">
    <source>
        <dbReference type="PROSITE-ProRule" id="PRU00252"/>
    </source>
</evidence>
<dbReference type="InterPro" id="IPR023646">
    <property type="entry name" value="Prisomal_replication_PriB"/>
</dbReference>
<dbReference type="NCBIfam" id="TIGR04418">
    <property type="entry name" value="PriB_gamma"/>
    <property type="match status" value="1"/>
</dbReference>
<keyword evidence="3 4" id="KW-0238">DNA-binding</keyword>
<sequence>MVAKRPERRQSPAGIPINRFLFEHNSRQMLSGMEREMTFRIMVTASGEDLDRQLRNITTGQQLQIEGCLGRAGHRNEEIRLVLHAERIEPLD</sequence>
<dbReference type="InterPro" id="IPR012340">
    <property type="entry name" value="NA-bd_OB-fold"/>
</dbReference>
<reference evidence="5 6" key="1">
    <citation type="submission" date="2020-05" db="EMBL/GenBank/DDBJ databases">
        <title>Horizontal transmission and recombination maintain forever young bacterial symbiont genomes.</title>
        <authorList>
            <person name="Russell S.L."/>
            <person name="Pepper-Tunick E."/>
            <person name="Svedberg J."/>
            <person name="Byrne A."/>
            <person name="Ruelas Castillo J."/>
            <person name="Vollmers C."/>
            <person name="Beinart R.A."/>
            <person name="Corbett-Detig R."/>
        </authorList>
    </citation>
    <scope>NUCLEOTIDE SEQUENCE [LARGE SCALE GENOMIC DNA]</scope>
    <source>
        <strain evidence="5">Santa_Monica_outfall</strain>
    </source>
</reference>
<dbReference type="PIRSF" id="PIRSF003135">
    <property type="entry name" value="Primosomal_n"/>
    <property type="match status" value="1"/>
</dbReference>
<dbReference type="GO" id="GO:0006269">
    <property type="term" value="P:DNA replication, synthesis of primer"/>
    <property type="evidence" value="ECO:0007669"/>
    <property type="project" value="UniProtKB-KW"/>
</dbReference>
<organism evidence="5 6">
    <name type="scientific">Candidatus Reidiella endopervernicosa</name>
    <dbReference type="NCBI Taxonomy" id="2738883"/>
    <lineage>
        <taxon>Bacteria</taxon>
        <taxon>Pseudomonadati</taxon>
        <taxon>Pseudomonadota</taxon>
        <taxon>Gammaproteobacteria</taxon>
        <taxon>Candidatus Reidiella</taxon>
    </lineage>
</organism>
<keyword evidence="1" id="KW-0639">Primosome</keyword>
<keyword evidence="2" id="KW-0235">DNA replication</keyword>
<dbReference type="Gene3D" id="2.40.50.140">
    <property type="entry name" value="Nucleic acid-binding proteins"/>
    <property type="match status" value="1"/>
</dbReference>
<proteinExistence type="predicted"/>
<name>A0A6N0HV75_9GAMM</name>
<dbReference type="InterPro" id="IPR000424">
    <property type="entry name" value="Primosome_PriB/ssb"/>
</dbReference>
<keyword evidence="6" id="KW-1185">Reference proteome</keyword>
<dbReference type="KEGG" id="rev:HUE57_08185"/>
<evidence type="ECO:0000313" key="6">
    <source>
        <dbReference type="Proteomes" id="UP000509658"/>
    </source>
</evidence>
<evidence type="ECO:0000313" key="5">
    <source>
        <dbReference type="EMBL" id="QKQ26263.1"/>
    </source>
</evidence>
<evidence type="ECO:0000256" key="1">
    <source>
        <dbReference type="ARBA" id="ARBA00022515"/>
    </source>
</evidence>
<evidence type="ECO:0000256" key="2">
    <source>
        <dbReference type="ARBA" id="ARBA00022705"/>
    </source>
</evidence>
<dbReference type="EMBL" id="CP054491">
    <property type="protein sequence ID" value="QKQ26263.1"/>
    <property type="molecule type" value="Genomic_DNA"/>
</dbReference>
<dbReference type="GO" id="GO:1990077">
    <property type="term" value="C:primosome complex"/>
    <property type="evidence" value="ECO:0007669"/>
    <property type="project" value="UniProtKB-KW"/>
</dbReference>
<evidence type="ECO:0000256" key="3">
    <source>
        <dbReference type="ARBA" id="ARBA00023125"/>
    </source>
</evidence>
<dbReference type="AlphaFoldDB" id="A0A6N0HV75"/>
<gene>
    <name evidence="5" type="primary">priB</name>
    <name evidence="5" type="ORF">HUE57_08185</name>
</gene>
<protein>
    <submittedName>
        <fullName evidence="5">Primosomal replication protein N</fullName>
    </submittedName>
</protein>
<dbReference type="Proteomes" id="UP000509658">
    <property type="component" value="Chromosome"/>
</dbReference>